<dbReference type="PANTHER" id="PTHR43640:SF1">
    <property type="entry name" value="THIOREDOXIN-DEPENDENT PEROXIREDOXIN"/>
    <property type="match status" value="1"/>
</dbReference>
<comment type="caution">
    <text evidence="3">The sequence shown here is derived from an EMBL/GenBank/DDBJ whole genome shotgun (WGS) entry which is preliminary data.</text>
</comment>
<dbReference type="AlphaFoldDB" id="A0A8J6TWU0"/>
<reference evidence="3" key="1">
    <citation type="submission" date="2020-09" db="EMBL/GenBank/DDBJ databases">
        <title>Taishania pollutisoli gen. nov., sp. nov., Isolated from Tetrabromobisphenol A-Contaminated Soil.</title>
        <authorList>
            <person name="Chen Q."/>
        </authorList>
    </citation>
    <scope>NUCLEOTIDE SEQUENCE</scope>
    <source>
        <strain evidence="3">CZZ-1</strain>
    </source>
</reference>
<dbReference type="Proteomes" id="UP000652681">
    <property type="component" value="Unassembled WGS sequence"/>
</dbReference>
<gene>
    <name evidence="3" type="ORF">H9Y05_03265</name>
</gene>
<dbReference type="InterPro" id="IPR013740">
    <property type="entry name" value="Redoxin"/>
</dbReference>
<dbReference type="InterPro" id="IPR013766">
    <property type="entry name" value="Thioredoxin_domain"/>
</dbReference>
<dbReference type="SUPFAM" id="SSF52833">
    <property type="entry name" value="Thioredoxin-like"/>
    <property type="match status" value="1"/>
</dbReference>
<protein>
    <submittedName>
        <fullName evidence="3">Redoxin domain-containing protein</fullName>
    </submittedName>
</protein>
<name>A0A8J6TWU0_9FLAO</name>
<evidence type="ECO:0000256" key="1">
    <source>
        <dbReference type="SAM" id="SignalP"/>
    </source>
</evidence>
<dbReference type="InterPro" id="IPR036249">
    <property type="entry name" value="Thioredoxin-like_sf"/>
</dbReference>
<feature type="chain" id="PRO_5035249946" evidence="1">
    <location>
        <begin position="18"/>
        <end position="211"/>
    </location>
</feature>
<organism evidence="3 4">
    <name type="scientific">Taishania pollutisoli</name>
    <dbReference type="NCBI Taxonomy" id="2766479"/>
    <lineage>
        <taxon>Bacteria</taxon>
        <taxon>Pseudomonadati</taxon>
        <taxon>Bacteroidota</taxon>
        <taxon>Flavobacteriia</taxon>
        <taxon>Flavobacteriales</taxon>
        <taxon>Crocinitomicaceae</taxon>
        <taxon>Taishania</taxon>
    </lineage>
</organism>
<evidence type="ECO:0000313" key="4">
    <source>
        <dbReference type="Proteomes" id="UP000652681"/>
    </source>
</evidence>
<accession>A0A8J6TWU0</accession>
<evidence type="ECO:0000313" key="3">
    <source>
        <dbReference type="EMBL" id="MBC9811486.1"/>
    </source>
</evidence>
<proteinExistence type="predicted"/>
<feature type="domain" description="Thioredoxin" evidence="2">
    <location>
        <begin position="24"/>
        <end position="188"/>
    </location>
</feature>
<evidence type="ECO:0000259" key="2">
    <source>
        <dbReference type="PROSITE" id="PS51352"/>
    </source>
</evidence>
<dbReference type="InterPro" id="IPR047262">
    <property type="entry name" value="PRX-like1"/>
</dbReference>
<dbReference type="RefSeq" id="WP_216713496.1">
    <property type="nucleotide sequence ID" value="NZ_JACVEL010000002.1"/>
</dbReference>
<keyword evidence="1" id="KW-0732">Signal</keyword>
<sequence>MKSTFLTILLAVAGAFAFGQHATLKISDTAPLTDRKMEATDGKQLSLNDVKGENGTLVIFSCNTCPFVVGMKDGGFPGWEKDYNALHKLAAEKGFGVILVNSNEAKRSGEESEDTMGAMKERAKANGYTIPYVVDKESTLADAFGAKTTPHVFLFDKEMKLIYTGSIDNTWDPKRKEDIPYLINALSQFDSKIKVAESEPRGCSIKRVAKS</sequence>
<dbReference type="PANTHER" id="PTHR43640">
    <property type="entry name" value="OS07G0260300 PROTEIN"/>
    <property type="match status" value="1"/>
</dbReference>
<feature type="signal peptide" evidence="1">
    <location>
        <begin position="1"/>
        <end position="17"/>
    </location>
</feature>
<dbReference type="PROSITE" id="PS51352">
    <property type="entry name" value="THIOREDOXIN_2"/>
    <property type="match status" value="1"/>
</dbReference>
<dbReference type="Pfam" id="PF08534">
    <property type="entry name" value="Redoxin"/>
    <property type="match status" value="1"/>
</dbReference>
<dbReference type="GO" id="GO:0016491">
    <property type="term" value="F:oxidoreductase activity"/>
    <property type="evidence" value="ECO:0007669"/>
    <property type="project" value="InterPro"/>
</dbReference>
<dbReference type="EMBL" id="JACVEL010000002">
    <property type="protein sequence ID" value="MBC9811486.1"/>
    <property type="molecule type" value="Genomic_DNA"/>
</dbReference>
<dbReference type="Gene3D" id="3.40.30.10">
    <property type="entry name" value="Glutaredoxin"/>
    <property type="match status" value="1"/>
</dbReference>
<keyword evidence="4" id="KW-1185">Reference proteome</keyword>